<dbReference type="AlphaFoldDB" id="A0AAQ0BWS6"/>
<reference evidence="1 2" key="1">
    <citation type="submission" date="2020-12" db="EMBL/GenBank/DDBJ databases">
        <title>FDA dAtabase for Regulatory Grade micrObial Sequences (FDA-ARGOS): Supporting development and validation of Infectious Disease Dx tests.</title>
        <authorList>
            <person name="Sproer C."/>
            <person name="Gronow S."/>
            <person name="Severitt S."/>
            <person name="Schroder I."/>
            <person name="Tallon L."/>
            <person name="Sadzewicz L."/>
            <person name="Zhao X."/>
            <person name="Boylan J."/>
            <person name="Ott S."/>
            <person name="Bowen H."/>
            <person name="Vavikolanu K."/>
            <person name="Mehta A."/>
            <person name="Aluvathingal J."/>
            <person name="Nadendla S."/>
            <person name="Lowell S."/>
            <person name="Myers T."/>
            <person name="Yan Y."/>
            <person name="Sichtig H."/>
        </authorList>
    </citation>
    <scope>NUCLEOTIDE SEQUENCE [LARGE SCALE GENOMIC DNA]</scope>
    <source>
        <strain evidence="1 2">FDAARGOS_985</strain>
    </source>
</reference>
<protein>
    <submittedName>
        <fullName evidence="1">Uncharacterized protein</fullName>
    </submittedName>
</protein>
<accession>A0AAQ0BWS6</accession>
<evidence type="ECO:0000313" key="1">
    <source>
        <dbReference type="EMBL" id="QQC44694.1"/>
    </source>
</evidence>
<evidence type="ECO:0000313" key="2">
    <source>
        <dbReference type="Proteomes" id="UP000595220"/>
    </source>
</evidence>
<proteinExistence type="predicted"/>
<dbReference type="KEGG" id="amy:ADJ76_03885"/>
<gene>
    <name evidence="1" type="ORF">I6H42_02565</name>
</gene>
<name>A0AAQ0BWS6_9ACTO</name>
<organism evidence="1 2">
    <name type="scientific">Schaalia meyeri</name>
    <dbReference type="NCBI Taxonomy" id="52773"/>
    <lineage>
        <taxon>Bacteria</taxon>
        <taxon>Bacillati</taxon>
        <taxon>Actinomycetota</taxon>
        <taxon>Actinomycetes</taxon>
        <taxon>Actinomycetales</taxon>
        <taxon>Actinomycetaceae</taxon>
        <taxon>Schaalia</taxon>
    </lineage>
</organism>
<dbReference type="Proteomes" id="UP000595220">
    <property type="component" value="Chromosome"/>
</dbReference>
<keyword evidence="2" id="KW-1185">Reference proteome</keyword>
<dbReference type="EMBL" id="CP066065">
    <property type="protein sequence ID" value="QQC44694.1"/>
    <property type="molecule type" value="Genomic_DNA"/>
</dbReference>
<sequence length="180" mass="20100">MADSPGASTAFAADEPIREGMYGPMHWLDDRHVTALLAPYVCGGWDLGDYARFADLGGSDARRLLRLLPPPARGDRQNNAPSICDLLRAAARTDGLTLEGYMIRAPRWDERISVDTVCVPETQILTRTGQQLDDEACPSYQHWLGLVDVLGLDQDATPPDDMRFLVRDASSARWLWAWWD</sequence>